<proteinExistence type="predicted"/>
<feature type="non-terminal residue" evidence="1">
    <location>
        <position position="1"/>
    </location>
</feature>
<organism evidence="1">
    <name type="scientific">marine sediment metagenome</name>
    <dbReference type="NCBI Taxonomy" id="412755"/>
    <lineage>
        <taxon>unclassified sequences</taxon>
        <taxon>metagenomes</taxon>
        <taxon>ecological metagenomes</taxon>
    </lineage>
</organism>
<sequence length="55" mass="6435">WWEYVGNQQNHYILIFQEHLDNILGQGTVIRFQAEHIIPSISAAKKQAADIQTYH</sequence>
<evidence type="ECO:0000313" key="1">
    <source>
        <dbReference type="EMBL" id="GAH28711.1"/>
    </source>
</evidence>
<dbReference type="EMBL" id="BART01041758">
    <property type="protein sequence ID" value="GAH28711.1"/>
    <property type="molecule type" value="Genomic_DNA"/>
</dbReference>
<dbReference type="AlphaFoldDB" id="X1E604"/>
<feature type="non-terminal residue" evidence="1">
    <location>
        <position position="55"/>
    </location>
</feature>
<accession>X1E604</accession>
<name>X1E604_9ZZZZ</name>
<reference evidence="1" key="1">
    <citation type="journal article" date="2014" name="Front. Microbiol.">
        <title>High frequency of phylogenetically diverse reductive dehalogenase-homologous genes in deep subseafloor sedimentary metagenomes.</title>
        <authorList>
            <person name="Kawai M."/>
            <person name="Futagami T."/>
            <person name="Toyoda A."/>
            <person name="Takaki Y."/>
            <person name="Nishi S."/>
            <person name="Hori S."/>
            <person name="Arai W."/>
            <person name="Tsubouchi T."/>
            <person name="Morono Y."/>
            <person name="Uchiyama I."/>
            <person name="Ito T."/>
            <person name="Fujiyama A."/>
            <person name="Inagaki F."/>
            <person name="Takami H."/>
        </authorList>
    </citation>
    <scope>NUCLEOTIDE SEQUENCE</scope>
    <source>
        <strain evidence="1">Expedition CK06-06</strain>
    </source>
</reference>
<comment type="caution">
    <text evidence="1">The sequence shown here is derived from an EMBL/GenBank/DDBJ whole genome shotgun (WGS) entry which is preliminary data.</text>
</comment>
<gene>
    <name evidence="1" type="ORF">S01H4_66941</name>
</gene>
<protein>
    <submittedName>
        <fullName evidence="1">Uncharacterized protein</fullName>
    </submittedName>
</protein>